<evidence type="ECO:0000313" key="6">
    <source>
        <dbReference type="EMBL" id="EYC22830.1"/>
    </source>
</evidence>
<protein>
    <submittedName>
        <fullName evidence="6">Uncharacterized protein</fullName>
    </submittedName>
</protein>
<reference evidence="7" key="1">
    <citation type="journal article" date="2015" name="Nat. Genet.">
        <title>The genome and transcriptome of the zoonotic hookworm Ancylostoma ceylanicum identify infection-specific gene families.</title>
        <authorList>
            <person name="Schwarz E.M."/>
            <person name="Hu Y."/>
            <person name="Antoshechkin I."/>
            <person name="Miller M.M."/>
            <person name="Sternberg P.W."/>
            <person name="Aroian R.V."/>
        </authorList>
    </citation>
    <scope>NUCLEOTIDE SEQUENCE</scope>
    <source>
        <strain evidence="7">HY135</strain>
    </source>
</reference>
<evidence type="ECO:0000256" key="4">
    <source>
        <dbReference type="ARBA" id="ARBA00025806"/>
    </source>
</evidence>
<evidence type="ECO:0000313" key="7">
    <source>
        <dbReference type="Proteomes" id="UP000024635"/>
    </source>
</evidence>
<evidence type="ECO:0000256" key="2">
    <source>
        <dbReference type="ARBA" id="ARBA00022473"/>
    </source>
</evidence>
<accession>A0A016V5T9</accession>
<name>A0A016V5T9_9BILA</name>
<comment type="similarity">
    <text evidence="4">Belongs to the DONSON family.</text>
</comment>
<feature type="region of interest" description="Disordered" evidence="5">
    <location>
        <begin position="402"/>
        <end position="430"/>
    </location>
</feature>
<dbReference type="Proteomes" id="UP000024635">
    <property type="component" value="Unassembled WGS sequence"/>
</dbReference>
<keyword evidence="3" id="KW-0539">Nucleus</keyword>
<proteinExistence type="inferred from homology"/>
<dbReference type="EMBL" id="JARK01001352">
    <property type="protein sequence ID" value="EYC22830.1"/>
    <property type="molecule type" value="Genomic_DNA"/>
</dbReference>
<dbReference type="PANTHER" id="PTHR12972">
    <property type="entry name" value="DOWNSTREAM NEIGHBOR OF SON"/>
    <property type="match status" value="1"/>
</dbReference>
<dbReference type="InterPro" id="IPR024861">
    <property type="entry name" value="Donson"/>
</dbReference>
<dbReference type="PANTHER" id="PTHR12972:SF0">
    <property type="entry name" value="PROTEIN DOWNSTREAM NEIGHBOR OF SON"/>
    <property type="match status" value="1"/>
</dbReference>
<comment type="caution">
    <text evidence="6">The sequence shown here is derived from an EMBL/GenBank/DDBJ whole genome shotgun (WGS) entry which is preliminary data.</text>
</comment>
<feature type="compositionally biased region" description="Basic and acidic residues" evidence="5">
    <location>
        <begin position="407"/>
        <end position="430"/>
    </location>
</feature>
<dbReference type="STRING" id="53326.A0A016V5T9"/>
<dbReference type="GO" id="GO:0033260">
    <property type="term" value="P:nuclear DNA replication"/>
    <property type="evidence" value="ECO:0007669"/>
    <property type="project" value="TreeGrafter"/>
</dbReference>
<evidence type="ECO:0000256" key="1">
    <source>
        <dbReference type="ARBA" id="ARBA00004123"/>
    </source>
</evidence>
<dbReference type="GO" id="GO:0005634">
    <property type="term" value="C:nucleus"/>
    <property type="evidence" value="ECO:0007669"/>
    <property type="project" value="UniProtKB-SubCell"/>
</dbReference>
<keyword evidence="2" id="KW-0217">Developmental protein</keyword>
<evidence type="ECO:0000256" key="3">
    <source>
        <dbReference type="ARBA" id="ARBA00023242"/>
    </source>
</evidence>
<comment type="subcellular location">
    <subcellularLocation>
        <location evidence="1">Nucleus</location>
    </subcellularLocation>
</comment>
<organism evidence="6 7">
    <name type="scientific">Ancylostoma ceylanicum</name>
    <dbReference type="NCBI Taxonomy" id="53326"/>
    <lineage>
        <taxon>Eukaryota</taxon>
        <taxon>Metazoa</taxon>
        <taxon>Ecdysozoa</taxon>
        <taxon>Nematoda</taxon>
        <taxon>Chromadorea</taxon>
        <taxon>Rhabditida</taxon>
        <taxon>Rhabditina</taxon>
        <taxon>Rhabditomorpha</taxon>
        <taxon>Strongyloidea</taxon>
        <taxon>Ancylostomatidae</taxon>
        <taxon>Ancylostomatinae</taxon>
        <taxon>Ancylostoma</taxon>
    </lineage>
</organism>
<keyword evidence="7" id="KW-1185">Reference proteome</keyword>
<dbReference type="AlphaFoldDB" id="A0A016V5T9"/>
<evidence type="ECO:0000256" key="5">
    <source>
        <dbReference type="SAM" id="MobiDB-lite"/>
    </source>
</evidence>
<dbReference type="OrthoDB" id="534063at2759"/>
<gene>
    <name evidence="6" type="primary">Acey_s0016.g2974</name>
    <name evidence="6" type="synonym">Acey-C24H12.5</name>
    <name evidence="6" type="ORF">Y032_0016g2974</name>
</gene>
<sequence>MEAGTAGRSPSWKNPRERLKNHLRRTNSNRSLTASLDNAAKIVDADIGSQEVIPSNISLVRSNPFRVKRSSPIRKRRKRGYEEHVSFESSTAWDDSNANDPFSNERVLRSNKFRSSRSSNVISSDSSFKESFATDFSDIFIGDVSHSTEEDHCHCSEKIPIDLRLGTKLRVTSKKPFSWMRDTNTSGAAVVRMTGQQRQEGLRCFMNTVATQFNSSSELEIPPDVTPMALLESACLFWQFPCFSWLSTYPRADTLVNASALTKHSTPPLPQSCIEAVDMQWIECFDQLFLSWKKGDRRSFYMACSSFTILFTKISFDDDLMSTEDSSSCFQTCGGLRHVVIVTPTTLGFRQYLRSEGVEYEVIKKKTHSSTKTFTSFKLQCDEDSTSNLEWSGVTESQPPLFSYDVASKDSPHESHNKENNSDVGHSEERSLVDTLKITMKRDTQITDGDVECWQAWPPLDPRPLWRPRRRGFTIRPSKADISGDHEWLENIGMSPRKSAKLRRYKSTGSASNLTNEASLNRPDSDDVAAVLVKGSQVQTLYNLLQSSRVCRSIAGPHANIPPTLISSSPFLHAQLQTLKKSSQVIRKKQFEYVLELDDGPIMPHTIPLVVEFIRRSGVCNEEPVTIRVNDRSICIGINDVDSELSDWNEIRVGKENILWEKT</sequence>